<dbReference type="InterPro" id="IPR000489">
    <property type="entry name" value="Pterin-binding_dom"/>
</dbReference>
<dbReference type="Pfam" id="PF14251">
    <property type="entry name" value="PterinBD-DUF4346"/>
    <property type="match status" value="1"/>
</dbReference>
<feature type="domain" description="Pterin-binding" evidence="1">
    <location>
        <begin position="100"/>
        <end position="338"/>
    </location>
</feature>
<dbReference type="Pfam" id="PF20123">
    <property type="entry name" value="DUF6513"/>
    <property type="match status" value="1"/>
</dbReference>
<proteinExistence type="predicted"/>
<dbReference type="RefSeq" id="WP_073031343.1">
    <property type="nucleotide sequence ID" value="NZ_FQXJ01000016.1"/>
</dbReference>
<evidence type="ECO:0000313" key="2">
    <source>
        <dbReference type="EMBL" id="SHI30232.1"/>
    </source>
</evidence>
<dbReference type="STRING" id="1121420.SAMN02746098_03854"/>
<sequence>MTSLQKYLLITGTIANRALASVVKTINCDLFCEVKSLRCSVAALMTTDFIARKLEEYASLSGAETIIIPGLCQGSLESIKQRTGCQVLRGPKDLKDLPAFLTGGIYLEESLPDISEGSAASPMQILAEIVDAPRLSLAEIIAKAHYYQQSGADIIDLGGDVHGPFPGLREVIRSLKAEGFKVSIDSHQREDILTANQEGVDLVLSLNSQNIDLGQILDCPAVLIPDDGEDLPSLYRTLELMEKWHKPYILDPILPPLTMGLAEGISRYRTLRRELPGCNLLMGLGNVTELVDADSTGINALMMGIATELNVNYILTTEVSHRARGAVSEASRARHLMYRASIEGRLPKHLDYGLLTIKDPYGNRFNHSELKEMQSVIKDKNFRIFVADKSIYIFNANMFLQGTSAQGLFTQLGICDVNHAFYLGRELSKAELALRLGKKYVQDDPLRWGYINESEVE</sequence>
<keyword evidence="3" id="KW-1185">Reference proteome</keyword>
<dbReference type="OrthoDB" id="4029442at2"/>
<dbReference type="AlphaFoldDB" id="A0A1M6A173"/>
<evidence type="ECO:0000313" key="3">
    <source>
        <dbReference type="Proteomes" id="UP000183954"/>
    </source>
</evidence>
<dbReference type="GO" id="GO:0042558">
    <property type="term" value="P:pteridine-containing compound metabolic process"/>
    <property type="evidence" value="ECO:0007669"/>
    <property type="project" value="InterPro"/>
</dbReference>
<gene>
    <name evidence="2" type="ORF">SAMN02746098_03854</name>
</gene>
<dbReference type="SUPFAM" id="SSF51717">
    <property type="entry name" value="Dihydropteroate synthetase-like"/>
    <property type="match status" value="1"/>
</dbReference>
<dbReference type="Gene3D" id="3.40.50.11600">
    <property type="match status" value="1"/>
</dbReference>
<dbReference type="Proteomes" id="UP000183954">
    <property type="component" value="Unassembled WGS sequence"/>
</dbReference>
<evidence type="ECO:0000259" key="1">
    <source>
        <dbReference type="PROSITE" id="PS50972"/>
    </source>
</evidence>
<name>A0A1M6A173_9FIRM</name>
<dbReference type="EMBL" id="FQXJ01000016">
    <property type="protein sequence ID" value="SHI30232.1"/>
    <property type="molecule type" value="Genomic_DNA"/>
</dbReference>
<protein>
    <submittedName>
        <fullName evidence="2">Dihydropteroate synthase-related protein</fullName>
    </submittedName>
</protein>
<dbReference type="InterPro" id="IPR011005">
    <property type="entry name" value="Dihydropteroate_synth-like_sf"/>
</dbReference>
<dbReference type="InterPro" id="IPR025595">
    <property type="entry name" value="PterinBD-DUF4346"/>
</dbReference>
<dbReference type="PROSITE" id="PS50972">
    <property type="entry name" value="PTERIN_BINDING"/>
    <property type="match status" value="1"/>
</dbReference>
<reference evidence="3" key="1">
    <citation type="submission" date="2016-11" db="EMBL/GenBank/DDBJ databases">
        <authorList>
            <person name="Varghese N."/>
            <person name="Submissions S."/>
        </authorList>
    </citation>
    <scope>NUCLEOTIDE SEQUENCE [LARGE SCALE GENOMIC DNA]</scope>
    <source>
        <strain evidence="3">DSM 15449</strain>
    </source>
</reference>
<dbReference type="InterPro" id="IPR045406">
    <property type="entry name" value="DUF6513"/>
</dbReference>
<accession>A0A1M6A173</accession>
<organism evidence="2 3">
    <name type="scientific">Desulfosporosinus lacus DSM 15449</name>
    <dbReference type="NCBI Taxonomy" id="1121420"/>
    <lineage>
        <taxon>Bacteria</taxon>
        <taxon>Bacillati</taxon>
        <taxon>Bacillota</taxon>
        <taxon>Clostridia</taxon>
        <taxon>Eubacteriales</taxon>
        <taxon>Desulfitobacteriaceae</taxon>
        <taxon>Desulfosporosinus</taxon>
    </lineage>
</organism>